<dbReference type="Gene3D" id="1.10.10.10">
    <property type="entry name" value="Winged helix-like DNA-binding domain superfamily/Winged helix DNA-binding domain"/>
    <property type="match status" value="1"/>
</dbReference>
<dbReference type="InterPro" id="IPR016032">
    <property type="entry name" value="Sig_transdc_resp-reg_C-effctor"/>
</dbReference>
<dbReference type="Pfam" id="PF00196">
    <property type="entry name" value="GerE"/>
    <property type="match status" value="1"/>
</dbReference>
<dbReference type="InterPro" id="IPR027417">
    <property type="entry name" value="P-loop_NTPase"/>
</dbReference>
<dbReference type="SUPFAM" id="SSF46894">
    <property type="entry name" value="C-terminal effector domain of the bipartite response regulators"/>
    <property type="match status" value="1"/>
</dbReference>
<gene>
    <name evidence="5" type="ORF">GTP77_10120</name>
</gene>
<proteinExistence type="predicted"/>
<dbReference type="InterPro" id="IPR000792">
    <property type="entry name" value="Tscrpt_reg_LuxR_C"/>
</dbReference>
<keyword evidence="3" id="KW-0804">Transcription</keyword>
<dbReference type="EMBL" id="WWCU01000008">
    <property type="protein sequence ID" value="MYN07700.1"/>
    <property type="molecule type" value="Genomic_DNA"/>
</dbReference>
<evidence type="ECO:0000313" key="5">
    <source>
        <dbReference type="EMBL" id="MYN07700.1"/>
    </source>
</evidence>
<evidence type="ECO:0000256" key="3">
    <source>
        <dbReference type="ARBA" id="ARBA00023163"/>
    </source>
</evidence>
<dbReference type="SUPFAM" id="SSF48452">
    <property type="entry name" value="TPR-like"/>
    <property type="match status" value="1"/>
</dbReference>
<evidence type="ECO:0000256" key="1">
    <source>
        <dbReference type="ARBA" id="ARBA00023015"/>
    </source>
</evidence>
<organism evidence="5 6">
    <name type="scientific">Pseudoduganella aquatica</name>
    <dbReference type="NCBI Taxonomy" id="2660641"/>
    <lineage>
        <taxon>Bacteria</taxon>
        <taxon>Pseudomonadati</taxon>
        <taxon>Pseudomonadota</taxon>
        <taxon>Betaproteobacteria</taxon>
        <taxon>Burkholderiales</taxon>
        <taxon>Oxalobacteraceae</taxon>
        <taxon>Telluria group</taxon>
        <taxon>Pseudoduganella</taxon>
    </lineage>
</organism>
<keyword evidence="2" id="KW-0238">DNA-binding</keyword>
<dbReference type="PRINTS" id="PR00038">
    <property type="entry name" value="HTHLUXR"/>
</dbReference>
<evidence type="ECO:0000259" key="4">
    <source>
        <dbReference type="PROSITE" id="PS50043"/>
    </source>
</evidence>
<dbReference type="SMART" id="SM00421">
    <property type="entry name" value="HTH_LUXR"/>
    <property type="match status" value="1"/>
</dbReference>
<comment type="caution">
    <text evidence="5">The sequence shown here is derived from an EMBL/GenBank/DDBJ whole genome shotgun (WGS) entry which is preliminary data.</text>
</comment>
<dbReference type="PROSITE" id="PS50043">
    <property type="entry name" value="HTH_LUXR_2"/>
    <property type="match status" value="1"/>
</dbReference>
<dbReference type="PANTHER" id="PTHR43214:SF41">
    <property type="entry name" value="NITRATE_NITRITE RESPONSE REGULATOR PROTEIN NARP"/>
    <property type="match status" value="1"/>
</dbReference>
<reference evidence="5 6" key="1">
    <citation type="submission" date="2019-12" db="EMBL/GenBank/DDBJ databases">
        <title>Novel species isolated from a subtropical stream in China.</title>
        <authorList>
            <person name="Lu H."/>
        </authorList>
    </citation>
    <scope>NUCLEOTIDE SEQUENCE [LARGE SCALE GENOMIC DNA]</scope>
    <source>
        <strain evidence="5 6">FT127W</strain>
    </source>
</reference>
<protein>
    <recommendedName>
        <fullName evidence="4">HTH luxR-type domain-containing protein</fullName>
    </recommendedName>
</protein>
<accession>A0A7X4HCH9</accession>
<dbReference type="Pfam" id="PF25873">
    <property type="entry name" value="WHD_MalT"/>
    <property type="match status" value="1"/>
</dbReference>
<dbReference type="InterPro" id="IPR011990">
    <property type="entry name" value="TPR-like_helical_dom_sf"/>
</dbReference>
<evidence type="ECO:0000256" key="2">
    <source>
        <dbReference type="ARBA" id="ARBA00023125"/>
    </source>
</evidence>
<dbReference type="InterPro" id="IPR041617">
    <property type="entry name" value="TPR_MalT"/>
</dbReference>
<feature type="domain" description="HTH luxR-type" evidence="4">
    <location>
        <begin position="796"/>
        <end position="861"/>
    </location>
</feature>
<dbReference type="InterPro" id="IPR036388">
    <property type="entry name" value="WH-like_DNA-bd_sf"/>
</dbReference>
<name>A0A7X4HCH9_9BURK</name>
<dbReference type="GO" id="GO:0003677">
    <property type="term" value="F:DNA binding"/>
    <property type="evidence" value="ECO:0007669"/>
    <property type="project" value="UniProtKB-KW"/>
</dbReference>
<dbReference type="InterPro" id="IPR039420">
    <property type="entry name" value="WalR-like"/>
</dbReference>
<keyword evidence="6" id="KW-1185">Reference proteome</keyword>
<dbReference type="Gene3D" id="1.25.40.10">
    <property type="entry name" value="Tetratricopeptide repeat domain"/>
    <property type="match status" value="1"/>
</dbReference>
<evidence type="ECO:0000313" key="6">
    <source>
        <dbReference type="Proteomes" id="UP000450676"/>
    </source>
</evidence>
<dbReference type="PANTHER" id="PTHR43214">
    <property type="entry name" value="TWO-COMPONENT RESPONSE REGULATOR"/>
    <property type="match status" value="1"/>
</dbReference>
<dbReference type="RefSeq" id="WP_161072037.1">
    <property type="nucleotide sequence ID" value="NZ_WWCU01000008.1"/>
</dbReference>
<dbReference type="SUPFAM" id="SSF52540">
    <property type="entry name" value="P-loop containing nucleoside triphosphate hydrolases"/>
    <property type="match status" value="1"/>
</dbReference>
<dbReference type="InterPro" id="IPR059106">
    <property type="entry name" value="WHD_MalT"/>
</dbReference>
<dbReference type="CDD" id="cd06170">
    <property type="entry name" value="LuxR_C_like"/>
    <property type="match status" value="1"/>
</dbReference>
<keyword evidence="1" id="KW-0805">Transcription regulation</keyword>
<sequence>MFDRLAQKLAPPSTASALLPRTGIMARLEQARCYRLVLLRAPAGYGKTSVLRLLHADWRSRGAAVGWLTFDSADNDPARMLLSLRAALHGEHPQPDAPVRSLKQARVTHLFLDEVDRLDAAAIRLLLSIATEILSPGLHIFLAGRSLHQVSVANLKVRKVLCEFNLEQLRFAPDETASYLRQSALYLDERELAWLREQTEGWPAAVELLVLAWRRIQGGSAAGLPCLHGSELSDYLAAEVLQAQPDHIQAFLKATAPLASFSAELADAVRGAGDSAQLIAELRLAGLPIHPLGDLWYRYHPLFAQHIVRHHAGRQQAPGSSAARAAAWLLKQGRGLEAFDYYIMAGDHEGAADALETLAEALRTSGQFPSLLLCCDQLPEALLRRRPRITRNLVVALSYSTRLADAARWLGYFREQSMLPEADPAYGDALRAYEPVLAFQFGDVDSAIRLAERHWPDQQYANPHERGVLATVLAYSYLVRGMLPQAAGMLITARRICAESGSISNTAVVIFVQAYLDAVEGRLDICLQQLASIDAILHQHSDTIAPTFHYSYSAALLLMVLYERNLMDALADRMKVARGLAGISLHWDTFSAALLIQTRMWALQHGTASAKRWLEGEIMKIGGKRPPQVTAALEGELSRLAVLGNSRTAIAAYAAQLALPSAAQPAWIFPSQEIDGAGIAQARLDTSAGRPDAAIAQLRPLLSHATATGRLWRAAKLRVLLALALEQTGQEDEALAQLALAAEQAAKSGLVRTFLDEGAGVTQLLRKLQARPRSLSPAAADHLRLLLDYAAGADGAHQPADGLTRTELSLLALVAEGHSNRDVAANLGLSVNTVKWHLAQIYSKLDVHNRGQAVHRARQAGLLAAAAPARPSGPS</sequence>
<dbReference type="AlphaFoldDB" id="A0A7X4HCH9"/>
<dbReference type="Pfam" id="PF17874">
    <property type="entry name" value="TPR_MalT"/>
    <property type="match status" value="1"/>
</dbReference>
<dbReference type="GO" id="GO:0006355">
    <property type="term" value="P:regulation of DNA-templated transcription"/>
    <property type="evidence" value="ECO:0007669"/>
    <property type="project" value="InterPro"/>
</dbReference>
<dbReference type="Proteomes" id="UP000450676">
    <property type="component" value="Unassembled WGS sequence"/>
</dbReference>